<proteinExistence type="predicted"/>
<evidence type="ECO:0000313" key="1">
    <source>
        <dbReference type="EMBL" id="MBW0472300.1"/>
    </source>
</evidence>
<name>A0A9Q3GMH4_9BASI</name>
<organism evidence="1 2">
    <name type="scientific">Austropuccinia psidii MF-1</name>
    <dbReference type="NCBI Taxonomy" id="1389203"/>
    <lineage>
        <taxon>Eukaryota</taxon>
        <taxon>Fungi</taxon>
        <taxon>Dikarya</taxon>
        <taxon>Basidiomycota</taxon>
        <taxon>Pucciniomycotina</taxon>
        <taxon>Pucciniomycetes</taxon>
        <taxon>Pucciniales</taxon>
        <taxon>Sphaerophragmiaceae</taxon>
        <taxon>Austropuccinia</taxon>
    </lineage>
</organism>
<dbReference type="OrthoDB" id="3259198at2759"/>
<gene>
    <name evidence="1" type="ORF">O181_012015</name>
</gene>
<dbReference type="Proteomes" id="UP000765509">
    <property type="component" value="Unassembled WGS sequence"/>
</dbReference>
<protein>
    <submittedName>
        <fullName evidence="1">Uncharacterized protein</fullName>
    </submittedName>
</protein>
<comment type="caution">
    <text evidence="1">The sequence shown here is derived from an EMBL/GenBank/DDBJ whole genome shotgun (WGS) entry which is preliminary data.</text>
</comment>
<reference evidence="1" key="1">
    <citation type="submission" date="2021-03" db="EMBL/GenBank/DDBJ databases">
        <title>Draft genome sequence of rust myrtle Austropuccinia psidii MF-1, a brazilian biotype.</title>
        <authorList>
            <person name="Quecine M.C."/>
            <person name="Pachon D.M.R."/>
            <person name="Bonatelli M.L."/>
            <person name="Correr F.H."/>
            <person name="Franceschini L.M."/>
            <person name="Leite T.F."/>
            <person name="Margarido G.R.A."/>
            <person name="Almeida C.A."/>
            <person name="Ferrarezi J.A."/>
            <person name="Labate C.A."/>
        </authorList>
    </citation>
    <scope>NUCLEOTIDE SEQUENCE</scope>
    <source>
        <strain evidence="1">MF-1</strain>
    </source>
</reference>
<evidence type="ECO:0000313" key="2">
    <source>
        <dbReference type="Proteomes" id="UP000765509"/>
    </source>
</evidence>
<dbReference type="AlphaFoldDB" id="A0A9Q3GMH4"/>
<keyword evidence="2" id="KW-1185">Reference proteome</keyword>
<sequence length="174" mass="20009">MGRQITMFNQLDIGANLAAEEQGALQKSLIEAILAIQLSFYIFETPKLRGVLIQLCPNFIWPKQQIIATIAIQLYFKCKQELIKEIYLFTDGTYINPAIDCFTMKDQSQTHIAMVAQWIGSLRFLLSFKLITFHLYRLFFAFELINWGDIILKILNGAHTGQALAWSLWESLSK</sequence>
<dbReference type="EMBL" id="AVOT02003040">
    <property type="protein sequence ID" value="MBW0472300.1"/>
    <property type="molecule type" value="Genomic_DNA"/>
</dbReference>
<accession>A0A9Q3GMH4</accession>